<dbReference type="InterPro" id="IPR036366">
    <property type="entry name" value="PGBDSf"/>
</dbReference>
<organism evidence="3 4">
    <name type="scientific">Malus baccata</name>
    <name type="common">Siberian crab apple</name>
    <name type="synonym">Pyrus baccata</name>
    <dbReference type="NCBI Taxonomy" id="106549"/>
    <lineage>
        <taxon>Eukaryota</taxon>
        <taxon>Viridiplantae</taxon>
        <taxon>Streptophyta</taxon>
        <taxon>Embryophyta</taxon>
        <taxon>Tracheophyta</taxon>
        <taxon>Spermatophyta</taxon>
        <taxon>Magnoliopsida</taxon>
        <taxon>eudicotyledons</taxon>
        <taxon>Gunneridae</taxon>
        <taxon>Pentapetalae</taxon>
        <taxon>rosids</taxon>
        <taxon>fabids</taxon>
        <taxon>Rosales</taxon>
        <taxon>Rosaceae</taxon>
        <taxon>Amygdaloideae</taxon>
        <taxon>Maleae</taxon>
        <taxon>Malus</taxon>
    </lineage>
</organism>
<feature type="domain" description="Peptidoglycan binding-like" evidence="2">
    <location>
        <begin position="197"/>
        <end position="246"/>
    </location>
</feature>
<keyword evidence="1" id="KW-0175">Coiled coil</keyword>
<dbReference type="Pfam" id="PF01471">
    <property type="entry name" value="PG_binding_1"/>
    <property type="match status" value="1"/>
</dbReference>
<dbReference type="Proteomes" id="UP000315295">
    <property type="component" value="Unassembled WGS sequence"/>
</dbReference>
<dbReference type="Gene3D" id="1.10.101.10">
    <property type="entry name" value="PGBD-like superfamily/PGBD"/>
    <property type="match status" value="1"/>
</dbReference>
<dbReference type="PANTHER" id="PTHR15852:SF16">
    <property type="entry name" value="PROTEIN DISULFIDE ISOMERASE PTAC5, CHLOROPLASTIC"/>
    <property type="match status" value="1"/>
</dbReference>
<dbReference type="SUPFAM" id="SSF57938">
    <property type="entry name" value="DnaJ/Hsp40 cysteine-rich domain"/>
    <property type="match status" value="1"/>
</dbReference>
<dbReference type="GO" id="GO:0009507">
    <property type="term" value="C:chloroplast"/>
    <property type="evidence" value="ECO:0007669"/>
    <property type="project" value="TreeGrafter"/>
</dbReference>
<protein>
    <recommendedName>
        <fullName evidence="2">Peptidoglycan binding-like domain-containing protein</fullName>
    </recommendedName>
</protein>
<dbReference type="SUPFAM" id="SSF47090">
    <property type="entry name" value="PGBD-like"/>
    <property type="match status" value="1"/>
</dbReference>
<name>A0A540MYT5_MALBA</name>
<dbReference type="InterPro" id="IPR036365">
    <property type="entry name" value="PGBD-like_sf"/>
</dbReference>
<dbReference type="AlphaFoldDB" id="A0A540MYT5"/>
<accession>A0A540MYT5</accession>
<dbReference type="EMBL" id="VIEB01000153">
    <property type="protein sequence ID" value="TQE03510.1"/>
    <property type="molecule type" value="Genomic_DNA"/>
</dbReference>
<dbReference type="STRING" id="106549.A0A540MYT5"/>
<dbReference type="GO" id="GO:0009658">
    <property type="term" value="P:chloroplast organization"/>
    <property type="evidence" value="ECO:0007669"/>
    <property type="project" value="TreeGrafter"/>
</dbReference>
<gene>
    <name evidence="3" type="ORF">C1H46_010825</name>
</gene>
<keyword evidence="4" id="KW-1185">Reference proteome</keyword>
<proteinExistence type="predicted"/>
<dbReference type="InterPro" id="IPR036410">
    <property type="entry name" value="HSP_DnaJ_Cys-rich_dom_sf"/>
</dbReference>
<feature type="coiled-coil region" evidence="1">
    <location>
        <begin position="80"/>
        <end position="107"/>
    </location>
</feature>
<evidence type="ECO:0000256" key="1">
    <source>
        <dbReference type="SAM" id="Coils"/>
    </source>
</evidence>
<evidence type="ECO:0000313" key="3">
    <source>
        <dbReference type="EMBL" id="TQE03510.1"/>
    </source>
</evidence>
<dbReference type="PANTHER" id="PTHR15852">
    <property type="entry name" value="PLASTID TRANSCRIPTIONALLY ACTIVE PROTEIN"/>
    <property type="match status" value="1"/>
</dbReference>
<comment type="caution">
    <text evidence="3">The sequence shown here is derived from an EMBL/GenBank/DDBJ whole genome shotgun (WGS) entry which is preliminary data.</text>
</comment>
<evidence type="ECO:0000259" key="2">
    <source>
        <dbReference type="Pfam" id="PF01471"/>
    </source>
</evidence>
<dbReference type="GO" id="GO:0003756">
    <property type="term" value="F:protein disulfide isomerase activity"/>
    <property type="evidence" value="ECO:0007669"/>
    <property type="project" value="TreeGrafter"/>
</dbReference>
<dbReference type="InterPro" id="IPR002477">
    <property type="entry name" value="Peptidoglycan-bd-like"/>
</dbReference>
<evidence type="ECO:0000313" key="4">
    <source>
        <dbReference type="Proteomes" id="UP000315295"/>
    </source>
</evidence>
<reference evidence="3 4" key="1">
    <citation type="journal article" date="2019" name="G3 (Bethesda)">
        <title>Sequencing of a Wild Apple (Malus baccata) Genome Unravels the Differences Between Cultivated and Wild Apple Species Regarding Disease Resistance and Cold Tolerance.</title>
        <authorList>
            <person name="Chen X."/>
        </authorList>
    </citation>
    <scope>NUCLEOTIDE SEQUENCE [LARGE SCALE GENOMIC DNA]</scope>
    <source>
        <strain evidence="4">cv. Shandingzi</strain>
        <tissue evidence="3">Leaves</tissue>
    </source>
</reference>
<sequence>MSAASSLVLFLHPPPPPPPFLPRRYHYYTLSPLSLSFKSLKPPNTICFSSNSSHDETEESRWLREEQRWLREEQRWLREEQRWARDRDALLREIAELKLKIQALERQGGGASVVSDSDTIAGVAGLLQMLKEKNLIAETGSSSKALELDHQEIQEIQEKEVIAVSEVKQVEKKTRRRSRSALRKGLEGEEFRGRHEALLKLGFYSGEEDMEFSSFSTGTERAVKTWQASLDIPQDGIVTAELLELLFADPTIEVADDKRATTPKEDANGAAVTSATEITEVQQTVVKEEDGTEVEVSHHRVFLLGENRWEDSSRLITNKKKGGDGKTAGASTRCLTCRGEGRLLCTECDGTGEPNIEEQFLDWVEEGAKCPYCEGLGYTICDVCDGTPVA</sequence>